<evidence type="ECO:0000313" key="14">
    <source>
        <dbReference type="Proteomes" id="UP000677803"/>
    </source>
</evidence>
<dbReference type="SMART" id="SM00355">
    <property type="entry name" value="ZnF_C2H2"/>
    <property type="match status" value="2"/>
</dbReference>
<dbReference type="PANTHER" id="PTHR24406">
    <property type="entry name" value="TRANSCRIPTIONAL REPRESSOR CTCFL-RELATED"/>
    <property type="match status" value="1"/>
</dbReference>
<dbReference type="AlphaFoldDB" id="A0A8S4C305"/>
<feature type="region of interest" description="Disordered" evidence="10">
    <location>
        <begin position="417"/>
        <end position="453"/>
    </location>
</feature>
<organism evidence="13 14">
    <name type="scientific">Menidia menidia</name>
    <name type="common">Atlantic silverside</name>
    <dbReference type="NCBI Taxonomy" id="238744"/>
    <lineage>
        <taxon>Eukaryota</taxon>
        <taxon>Metazoa</taxon>
        <taxon>Chordata</taxon>
        <taxon>Craniata</taxon>
        <taxon>Vertebrata</taxon>
        <taxon>Euteleostomi</taxon>
        <taxon>Actinopterygii</taxon>
        <taxon>Neopterygii</taxon>
        <taxon>Teleostei</taxon>
        <taxon>Neoteleostei</taxon>
        <taxon>Acanthomorphata</taxon>
        <taxon>Ovalentaria</taxon>
        <taxon>Atherinomorphae</taxon>
        <taxon>Atheriniformes</taxon>
        <taxon>Atherinopsidae</taxon>
        <taxon>Menidiinae</taxon>
        <taxon>Menidia</taxon>
    </lineage>
</organism>
<keyword evidence="3" id="KW-0677">Repeat</keyword>
<dbReference type="OrthoDB" id="8922241at2759"/>
<keyword evidence="2" id="KW-0479">Metal-binding</keyword>
<evidence type="ECO:0000313" key="13">
    <source>
        <dbReference type="EMBL" id="CAG6021768.1"/>
    </source>
</evidence>
<protein>
    <submittedName>
        <fullName evidence="13">(Atlantic silverside) hypothetical protein</fullName>
    </submittedName>
</protein>
<feature type="domain" description="C2H2-type" evidence="11">
    <location>
        <begin position="371"/>
        <end position="398"/>
    </location>
</feature>
<feature type="domain" description="THAP-type" evidence="12">
    <location>
        <begin position="1"/>
        <end position="82"/>
    </location>
</feature>
<feature type="region of interest" description="Disordered" evidence="10">
    <location>
        <begin position="178"/>
        <end position="206"/>
    </location>
</feature>
<evidence type="ECO:0000256" key="4">
    <source>
        <dbReference type="ARBA" id="ARBA00022771"/>
    </source>
</evidence>
<dbReference type="SUPFAM" id="SSF57716">
    <property type="entry name" value="Glucocorticoid receptor-like (DNA-binding domain)"/>
    <property type="match status" value="1"/>
</dbReference>
<evidence type="ECO:0000256" key="9">
    <source>
        <dbReference type="PROSITE-ProRule" id="PRU00309"/>
    </source>
</evidence>
<feature type="region of interest" description="Disordered" evidence="10">
    <location>
        <begin position="82"/>
        <end position="130"/>
    </location>
</feature>
<sequence>MVNCCILDCKSDCSPISGVIFYKIPSGQRHFQRERRHLWKQAIQQANGSMVLDRNSRICNAHFISGKASMDRNKPDYVPSVFTHTKRCTSPSRRKKQFSSRRKRHRPTANAATEEQKPPPRADSPTGPQFSDLIEAESKVSVHSPSTTSLSKALKKPNLLSPCVILKRKMPSWEVEIKDKRDPVQSPAKSIPDVASPSPTAPAGIPELDKRRPVVLLKPLLLPAGGYLCELCGRTFAHASQLLTHKKLHDEQTDSVSGGGDPAHEQTDSDPAHEQMDSVSGGAHEQTDSVSGGADPAHQQTDSDPAHKQKDSGGANPAHEQTDSVSGGADPAHEQMESVSGGADEQTDSVSVWADPAAAPPAPGGQPEPSFPCNLCDRVFASAQNLKRHKLLHVRDGRKCPKCGVLFCRRHGRVAVQPKAECKTESDEDYSPAEGPERDAPCPGKRAPDCLAPNIQPVKVESAPSPPVLRPAPLILIPVFFPKPPPPPSQSIVSPSESAKPSAVPRPTTPILLLTAEPEDSSPPVSPAKPPPPPPPSLPPSLKMFSPEYLTSAFLEVQRNYKYILRKSQKGARKKPDDSAEPSSRRQAVKPPKKEKIAYDLEVVL</sequence>
<feature type="domain" description="C2H2-type" evidence="11">
    <location>
        <begin position="227"/>
        <end position="254"/>
    </location>
</feature>
<dbReference type="SUPFAM" id="SSF57667">
    <property type="entry name" value="beta-beta-alpha zinc fingers"/>
    <property type="match status" value="1"/>
</dbReference>
<dbReference type="InterPro" id="IPR036236">
    <property type="entry name" value="Znf_C2H2_sf"/>
</dbReference>
<dbReference type="InterPro" id="IPR013087">
    <property type="entry name" value="Znf_C2H2_type"/>
</dbReference>
<feature type="compositionally biased region" description="Basic and acidic residues" evidence="10">
    <location>
        <begin position="262"/>
        <end position="276"/>
    </location>
</feature>
<dbReference type="GO" id="GO:0003677">
    <property type="term" value="F:DNA binding"/>
    <property type="evidence" value="ECO:0007669"/>
    <property type="project" value="UniProtKB-UniRule"/>
</dbReference>
<feature type="compositionally biased region" description="Pro residues" evidence="10">
    <location>
        <begin position="358"/>
        <end position="370"/>
    </location>
</feature>
<keyword evidence="7" id="KW-0539">Nucleus</keyword>
<dbReference type="Pfam" id="PF00096">
    <property type="entry name" value="zf-C2H2"/>
    <property type="match status" value="2"/>
</dbReference>
<evidence type="ECO:0000259" key="12">
    <source>
        <dbReference type="PROSITE" id="PS50950"/>
    </source>
</evidence>
<name>A0A8S4C305_9TELE</name>
<dbReference type="PROSITE" id="PS50950">
    <property type="entry name" value="ZF_THAP"/>
    <property type="match status" value="1"/>
</dbReference>
<dbReference type="GO" id="GO:0008270">
    <property type="term" value="F:zinc ion binding"/>
    <property type="evidence" value="ECO:0007669"/>
    <property type="project" value="UniProtKB-KW"/>
</dbReference>
<evidence type="ECO:0000256" key="8">
    <source>
        <dbReference type="PROSITE-ProRule" id="PRU00042"/>
    </source>
</evidence>
<keyword evidence="5" id="KW-0862">Zinc</keyword>
<evidence type="ECO:0000256" key="5">
    <source>
        <dbReference type="ARBA" id="ARBA00022833"/>
    </source>
</evidence>
<dbReference type="PROSITE" id="PS50157">
    <property type="entry name" value="ZINC_FINGER_C2H2_2"/>
    <property type="match status" value="2"/>
</dbReference>
<dbReference type="PROSITE" id="PS00028">
    <property type="entry name" value="ZINC_FINGER_C2H2_1"/>
    <property type="match status" value="2"/>
</dbReference>
<dbReference type="EMBL" id="CAJRST010041110">
    <property type="protein sequence ID" value="CAG6021768.1"/>
    <property type="molecule type" value="Genomic_DNA"/>
</dbReference>
<feature type="region of interest" description="Disordered" evidence="10">
    <location>
        <begin position="249"/>
        <end position="370"/>
    </location>
</feature>
<keyword evidence="6 9" id="KW-0238">DNA-binding</keyword>
<gene>
    <name evidence="13" type="ORF">MMEN_LOCUS21958</name>
</gene>
<evidence type="ECO:0000256" key="3">
    <source>
        <dbReference type="ARBA" id="ARBA00022737"/>
    </source>
</evidence>
<feature type="compositionally biased region" description="Pro residues" evidence="10">
    <location>
        <begin position="524"/>
        <end position="539"/>
    </location>
</feature>
<evidence type="ECO:0000256" key="2">
    <source>
        <dbReference type="ARBA" id="ARBA00022723"/>
    </source>
</evidence>
<evidence type="ECO:0000256" key="10">
    <source>
        <dbReference type="SAM" id="MobiDB-lite"/>
    </source>
</evidence>
<keyword evidence="4 8" id="KW-0863">Zinc-finger</keyword>
<reference evidence="13" key="1">
    <citation type="submission" date="2021-05" db="EMBL/GenBank/DDBJ databases">
        <authorList>
            <person name="Tigano A."/>
        </authorList>
    </citation>
    <scope>NUCLEOTIDE SEQUENCE</scope>
</reference>
<dbReference type="InterPro" id="IPR006612">
    <property type="entry name" value="THAP_Znf"/>
</dbReference>
<dbReference type="Pfam" id="PF05485">
    <property type="entry name" value="THAP"/>
    <property type="match status" value="1"/>
</dbReference>
<comment type="caution">
    <text evidence="13">The sequence shown here is derived from an EMBL/GenBank/DDBJ whole genome shotgun (WGS) entry which is preliminary data.</text>
</comment>
<dbReference type="Gene3D" id="3.30.160.60">
    <property type="entry name" value="Classic Zinc Finger"/>
    <property type="match status" value="1"/>
</dbReference>
<evidence type="ECO:0000256" key="1">
    <source>
        <dbReference type="ARBA" id="ARBA00004123"/>
    </source>
</evidence>
<accession>A0A8S4C305</accession>
<evidence type="ECO:0000259" key="11">
    <source>
        <dbReference type="PROSITE" id="PS50157"/>
    </source>
</evidence>
<dbReference type="InterPro" id="IPR050888">
    <property type="entry name" value="ZnF_C2H2-type_TF"/>
</dbReference>
<feature type="region of interest" description="Disordered" evidence="10">
    <location>
        <begin position="486"/>
        <end position="543"/>
    </location>
</feature>
<evidence type="ECO:0000256" key="6">
    <source>
        <dbReference type="ARBA" id="ARBA00023125"/>
    </source>
</evidence>
<dbReference type="SMART" id="SM00980">
    <property type="entry name" value="THAP"/>
    <property type="match status" value="1"/>
</dbReference>
<feature type="compositionally biased region" description="Basic residues" evidence="10">
    <location>
        <begin position="84"/>
        <end position="107"/>
    </location>
</feature>
<feature type="region of interest" description="Disordered" evidence="10">
    <location>
        <begin position="565"/>
        <end position="595"/>
    </location>
</feature>
<keyword evidence="14" id="KW-1185">Reference proteome</keyword>
<proteinExistence type="predicted"/>
<dbReference type="Proteomes" id="UP000677803">
    <property type="component" value="Unassembled WGS sequence"/>
</dbReference>
<evidence type="ECO:0000256" key="7">
    <source>
        <dbReference type="ARBA" id="ARBA00023242"/>
    </source>
</evidence>
<comment type="subcellular location">
    <subcellularLocation>
        <location evidence="1">Nucleus</location>
    </subcellularLocation>
</comment>
<dbReference type="GO" id="GO:0005634">
    <property type="term" value="C:nucleus"/>
    <property type="evidence" value="ECO:0007669"/>
    <property type="project" value="UniProtKB-SubCell"/>
</dbReference>